<feature type="domain" description="NIPSNAP" evidence="1">
    <location>
        <begin position="155"/>
        <end position="253"/>
    </location>
</feature>
<evidence type="ECO:0000259" key="1">
    <source>
        <dbReference type="Pfam" id="PF07978"/>
    </source>
</evidence>
<dbReference type="InterPro" id="IPR012577">
    <property type="entry name" value="NIPSNAP"/>
</dbReference>
<dbReference type="RefSeq" id="WP_079510464.1">
    <property type="nucleotide sequence ID" value="NZ_FUYL01000001.1"/>
</dbReference>
<gene>
    <name evidence="2" type="ORF">SAMN05660866_00124</name>
</gene>
<dbReference type="EMBL" id="FUYL01000001">
    <property type="protein sequence ID" value="SKB24972.1"/>
    <property type="molecule type" value="Genomic_DNA"/>
</dbReference>
<dbReference type="STRING" id="561365.SAMN05660866_00124"/>
<dbReference type="SUPFAM" id="SSF54909">
    <property type="entry name" value="Dimeric alpha+beta barrel"/>
    <property type="match status" value="1"/>
</dbReference>
<dbReference type="Pfam" id="PF07978">
    <property type="entry name" value="NIPSNAP"/>
    <property type="match status" value="1"/>
</dbReference>
<proteinExistence type="predicted"/>
<dbReference type="AlphaFoldDB" id="A0A1T4ZQE8"/>
<dbReference type="Proteomes" id="UP000190339">
    <property type="component" value="Unassembled WGS sequence"/>
</dbReference>
<dbReference type="Gene3D" id="3.30.70.100">
    <property type="match status" value="2"/>
</dbReference>
<organism evidence="2 3">
    <name type="scientific">Maribacter arcticus</name>
    <dbReference type="NCBI Taxonomy" id="561365"/>
    <lineage>
        <taxon>Bacteria</taxon>
        <taxon>Pseudomonadati</taxon>
        <taxon>Bacteroidota</taxon>
        <taxon>Flavobacteriia</taxon>
        <taxon>Flavobacteriales</taxon>
        <taxon>Flavobacteriaceae</taxon>
        <taxon>Maribacter</taxon>
    </lineage>
</organism>
<evidence type="ECO:0000313" key="2">
    <source>
        <dbReference type="EMBL" id="SKB24972.1"/>
    </source>
</evidence>
<dbReference type="OrthoDB" id="192769at2"/>
<sequence length="254" mass="29392">MKRRNLIFVALSAIILSLTSFGYNSEILKNKVEKELYEIRTYEIKLGGDQQILIDYLKNVLQPTLKRFGANHFMLFNELGNSNPTKLWVIISYPNSQIYIDAQNLEADPKYTKAASGYNALSQDDRVYNRFTSSLLLAFDGMPNMLDPINGASLFELRTYEGYSEDAVGRKIKMFNTEEIDLFLKTNLHPLFFGEMIIGPHRPCLTYMLNFKDMEEHDASWKTFVDHPEWKVMSAKKEYANSVSNIRKVFLKPL</sequence>
<keyword evidence="3" id="KW-1185">Reference proteome</keyword>
<reference evidence="3" key="1">
    <citation type="submission" date="2017-02" db="EMBL/GenBank/DDBJ databases">
        <authorList>
            <person name="Varghese N."/>
            <person name="Submissions S."/>
        </authorList>
    </citation>
    <scope>NUCLEOTIDE SEQUENCE [LARGE SCALE GENOMIC DNA]</scope>
    <source>
        <strain evidence="3">DSM 23546</strain>
    </source>
</reference>
<protein>
    <submittedName>
        <fullName evidence="2">NIPSNAP protein</fullName>
    </submittedName>
</protein>
<evidence type="ECO:0000313" key="3">
    <source>
        <dbReference type="Proteomes" id="UP000190339"/>
    </source>
</evidence>
<accession>A0A1T4ZQE8</accession>
<name>A0A1T4ZQE8_9FLAO</name>
<dbReference type="InterPro" id="IPR011008">
    <property type="entry name" value="Dimeric_a/b-barrel"/>
</dbReference>